<sequence length="83" mass="9157">DVPGLTELMGDLEARRVRLVEVTTPEASPFARSLLFGYVAQFLYEGDSPLAERRAAALSLDSRLLSELLGQAELRELLDPEVL</sequence>
<dbReference type="AlphaFoldDB" id="A0A6N9VR30"/>
<evidence type="ECO:0000313" key="2">
    <source>
        <dbReference type="Proteomes" id="UP000471648"/>
    </source>
</evidence>
<dbReference type="Proteomes" id="UP000471648">
    <property type="component" value="Unassembled WGS sequence"/>
</dbReference>
<accession>A0A6N9VR30</accession>
<dbReference type="RefSeq" id="WP_164359426.1">
    <property type="nucleotide sequence ID" value="NZ_JAAGME010001749.1"/>
</dbReference>
<reference evidence="1 2" key="1">
    <citation type="submission" date="2020-01" db="EMBL/GenBank/DDBJ databases">
        <title>Insect and environment-associated Actinomycetes.</title>
        <authorList>
            <person name="Currrie C."/>
            <person name="Chevrette M."/>
            <person name="Carlson C."/>
            <person name="Stubbendieck R."/>
            <person name="Wendt-Pienkowski E."/>
        </authorList>
    </citation>
    <scope>NUCLEOTIDE SEQUENCE [LARGE SCALE GENOMIC DNA]</scope>
    <source>
        <strain evidence="1 2">SID14438</strain>
    </source>
</reference>
<proteinExistence type="predicted"/>
<feature type="non-terminal residue" evidence="1">
    <location>
        <position position="1"/>
    </location>
</feature>
<name>A0A6N9VR30_STRMI</name>
<protein>
    <submittedName>
        <fullName evidence="1">Uncharacterized protein</fullName>
    </submittedName>
</protein>
<evidence type="ECO:0000313" key="1">
    <source>
        <dbReference type="EMBL" id="NEB73619.1"/>
    </source>
</evidence>
<feature type="non-terminal residue" evidence="1">
    <location>
        <position position="83"/>
    </location>
</feature>
<gene>
    <name evidence="1" type="ORF">G3I39_42165</name>
</gene>
<organism evidence="1 2">
    <name type="scientific">Streptomyces microflavus</name>
    <name type="common">Streptomyces lipmanii</name>
    <dbReference type="NCBI Taxonomy" id="1919"/>
    <lineage>
        <taxon>Bacteria</taxon>
        <taxon>Bacillati</taxon>
        <taxon>Actinomycetota</taxon>
        <taxon>Actinomycetes</taxon>
        <taxon>Kitasatosporales</taxon>
        <taxon>Streptomycetaceae</taxon>
        <taxon>Streptomyces</taxon>
    </lineage>
</organism>
<comment type="caution">
    <text evidence="1">The sequence shown here is derived from an EMBL/GenBank/DDBJ whole genome shotgun (WGS) entry which is preliminary data.</text>
</comment>
<dbReference type="EMBL" id="JAAGME010001749">
    <property type="protein sequence ID" value="NEB73619.1"/>
    <property type="molecule type" value="Genomic_DNA"/>
</dbReference>